<feature type="compositionally biased region" description="Polar residues" evidence="1">
    <location>
        <begin position="25"/>
        <end position="35"/>
    </location>
</feature>
<name>A0A7W7LI07_STRNE</name>
<evidence type="ECO:0000313" key="2">
    <source>
        <dbReference type="EMBL" id="MBB4890547.1"/>
    </source>
</evidence>
<feature type="region of interest" description="Disordered" evidence="1">
    <location>
        <begin position="1"/>
        <end position="35"/>
    </location>
</feature>
<gene>
    <name evidence="2" type="ORF">FHS38_006632</name>
</gene>
<protein>
    <submittedName>
        <fullName evidence="2">Uncharacterized protein</fullName>
    </submittedName>
</protein>
<organism evidence="2 3">
    <name type="scientific">Streptomyces netropsis</name>
    <name type="common">Streptoverticillium netropsis</name>
    <dbReference type="NCBI Taxonomy" id="55404"/>
    <lineage>
        <taxon>Bacteria</taxon>
        <taxon>Bacillati</taxon>
        <taxon>Actinomycetota</taxon>
        <taxon>Actinomycetes</taxon>
        <taxon>Kitasatosporales</taxon>
        <taxon>Streptomycetaceae</taxon>
        <taxon>Streptomyces</taxon>
    </lineage>
</organism>
<dbReference type="AlphaFoldDB" id="A0A7W7LI07"/>
<sequence length="58" mass="5996">MSGDVGAQQTARGSGREGARRGLRQQPQACQRTEQTVGGLGLRAEIAGEIGCRTLALA</sequence>
<proteinExistence type="predicted"/>
<dbReference type="EMBL" id="JACHJG010000020">
    <property type="protein sequence ID" value="MBB4890547.1"/>
    <property type="molecule type" value="Genomic_DNA"/>
</dbReference>
<evidence type="ECO:0000256" key="1">
    <source>
        <dbReference type="SAM" id="MobiDB-lite"/>
    </source>
</evidence>
<comment type="caution">
    <text evidence="2">The sequence shown here is derived from an EMBL/GenBank/DDBJ whole genome shotgun (WGS) entry which is preliminary data.</text>
</comment>
<accession>A0A7W7LI07</accession>
<evidence type="ECO:0000313" key="3">
    <source>
        <dbReference type="Proteomes" id="UP000556436"/>
    </source>
</evidence>
<dbReference type="Proteomes" id="UP000556436">
    <property type="component" value="Unassembled WGS sequence"/>
</dbReference>
<reference evidence="2 3" key="1">
    <citation type="submission" date="2020-08" db="EMBL/GenBank/DDBJ databases">
        <title>Genomic Encyclopedia of Type Strains, Phase III (KMG-III): the genomes of soil and plant-associated and newly described type strains.</title>
        <authorList>
            <person name="Whitman W."/>
        </authorList>
    </citation>
    <scope>NUCLEOTIDE SEQUENCE [LARGE SCALE GENOMIC DNA]</scope>
    <source>
        <strain evidence="2 3">CECT 3265</strain>
    </source>
</reference>
<keyword evidence="3" id="KW-1185">Reference proteome</keyword>